<feature type="domain" description="Bacterial Ig-like" evidence="3">
    <location>
        <begin position="712"/>
        <end position="790"/>
    </location>
</feature>
<keyword evidence="2" id="KW-0812">Transmembrane</keyword>
<evidence type="ECO:0000259" key="3">
    <source>
        <dbReference type="Pfam" id="PF19077"/>
    </source>
</evidence>
<reference evidence="4 5" key="1">
    <citation type="submission" date="2023-06" db="EMBL/GenBank/DDBJ databases">
        <title>Microbacterium sp. nov., isolated from a waste landfill.</title>
        <authorList>
            <person name="Wen W."/>
        </authorList>
    </citation>
    <scope>NUCLEOTIDE SEQUENCE [LARGE SCALE GENOMIC DNA]</scope>
    <source>
        <strain evidence="4 5">ASV49</strain>
    </source>
</reference>
<feature type="transmembrane region" description="Helical" evidence="2">
    <location>
        <begin position="1188"/>
        <end position="1207"/>
    </location>
</feature>
<dbReference type="PANTHER" id="PTHR34677:SF3">
    <property type="entry name" value="BACTERIAL IG-LIKE DOMAIN-CONTAINING PROTEIN"/>
    <property type="match status" value="1"/>
</dbReference>
<comment type="caution">
    <text evidence="4">The sequence shown here is derived from an EMBL/GenBank/DDBJ whole genome shotgun (WGS) entry which is preliminary data.</text>
</comment>
<gene>
    <name evidence="4" type="ORF">QSV35_08740</name>
</gene>
<sequence>MKRSWFASGVVAAVIVGTVGIGAVGVSSPAVAAPPSSPWSGDAGGNVADVTTTAATLNVAGLGVAVSNATTDSTASPQVRSTSSNIDAAVAGLPIAVSTNSVSAPPDAGPTTGGIAADVTGLIDVGAITTTNEAHWSLPAVCNTTGVISAATTQTAGLSVLPALGGGMLSLGVSQSNGSTSLTQVSGQNSGLNHGVKSVATGSITGLSMLGGAVNVNVQGTTTLTATASGTVAGTVAYQPAVVTVTANGTTTTLNVGDPATVINIALVGSVTLQMKAPVSTTTATSAQTSVSLLSVSVALLGGVASTDVNVLPLTANATAPAGGIDCPPPAPVITVPTAGQAFNTPTPTITGTAEHGATVTVNVDGLAPVTTTADATTGAWSVPSPSLADGPHTVNATQAVNGVSGPASADVAFSVDTVAPSAPTVITPANGTVTNNNKPPITGTAEANSTVTVNIDGTAVGTTPADGTGNWTFTPTTALSDASHTVNATAKDAAGNISAVSNTNTFTVDTVAPVAPVVSTPANGSVTNNPKPPITGTAEANSTVTVSIDGTVVGTTPADGSGNWTFTPTTALSDASHTVNATAKDAAGNISPVSNTNTFTVDTTPPAAPVISSPVDGSSTNAVQPPITGAAEANSVVTVTIDGTPRGTTAADGSGNWTFTPPTPLADGVHSVVATAKDAAGNISPDSNQVQFTVDTLPPAPPVVLTPASGSVTNNPKPLVTGTAEANSTVTVSIDGAVVGTTPADGSGNWTFTPTTALTDASHTVNATAKDAAGNVSPVSNTNTFTVDTTPPLAPVVSTPATGSVTKNPKPPITGTAEANSTVTVSIDGAVVGTTPADGSGNWTFTPTTALTDASHTVNATAKDAAGNISPVSNTNTFTVDTTPPAAPVITAPVNGSSTADTTPAITGTAEANSTVTVTTNGSVAGTTTADGSGNWSFTPSTPLTDGPYTVTATATDAAGNTSPASAPVTFTVDTAAPAAPVITAPASGSSTSDTTPDIKGTAEAGSTVTVIIDGTAVGTTKADGSGNWTYTPTTPLAEGAHTVTATATDAAGNVSPEASPVSFTVDTLAPAAPVITSPADGSTTTNPTPPITGTAEPNSTVTVIVNGTPVGTTKADGQGNWTFTPTTPLPNGTDTITATATDAAGNISPASAPVTVTISAPTPDPSPTIPPTTPSSLPVTGGGDMLGGWVIGALLIALGIAAVRFGRRRVG</sequence>
<name>A0ABT7MYB1_9MICO</name>
<feature type="domain" description="Bacterial Ig-like" evidence="3">
    <location>
        <begin position="433"/>
        <end position="511"/>
    </location>
</feature>
<proteinExistence type="predicted"/>
<feature type="compositionally biased region" description="Low complexity" evidence="1">
    <location>
        <begin position="1085"/>
        <end position="1096"/>
    </location>
</feature>
<feature type="domain" description="Bacterial Ig-like" evidence="3">
    <location>
        <begin position="804"/>
        <end position="883"/>
    </location>
</feature>
<feature type="domain" description="Bacterial Ig-like" evidence="3">
    <location>
        <begin position="525"/>
        <end position="604"/>
    </location>
</feature>
<feature type="domain" description="Bacterial Ig-like" evidence="3">
    <location>
        <begin position="1084"/>
        <end position="1160"/>
    </location>
</feature>
<dbReference type="Pfam" id="PF19077">
    <property type="entry name" value="Big_13"/>
    <property type="match status" value="8"/>
</dbReference>
<feature type="region of interest" description="Disordered" evidence="1">
    <location>
        <begin position="786"/>
        <end position="818"/>
    </location>
</feature>
<dbReference type="Gene3D" id="2.60.40.10">
    <property type="entry name" value="Immunoglobulins"/>
    <property type="match status" value="4"/>
</dbReference>
<dbReference type="NCBIfam" id="NF033510">
    <property type="entry name" value="Ca_tandemer"/>
    <property type="match status" value="9"/>
</dbReference>
<dbReference type="PANTHER" id="PTHR34677">
    <property type="match status" value="1"/>
</dbReference>
<dbReference type="InterPro" id="IPR044016">
    <property type="entry name" value="Big_13"/>
</dbReference>
<organism evidence="4 5">
    <name type="scientific">Microbacterium candidum</name>
    <dbReference type="NCBI Taxonomy" id="3041922"/>
    <lineage>
        <taxon>Bacteria</taxon>
        <taxon>Bacillati</taxon>
        <taxon>Actinomycetota</taxon>
        <taxon>Actinomycetes</taxon>
        <taxon>Micrococcales</taxon>
        <taxon>Microbacteriaceae</taxon>
        <taxon>Microbacterium</taxon>
    </lineage>
</organism>
<dbReference type="InterPro" id="IPR013783">
    <property type="entry name" value="Ig-like_fold"/>
</dbReference>
<keyword evidence="2" id="KW-0472">Membrane</keyword>
<evidence type="ECO:0000256" key="2">
    <source>
        <dbReference type="SAM" id="Phobius"/>
    </source>
</evidence>
<feature type="region of interest" description="Disordered" evidence="1">
    <location>
        <begin position="1076"/>
        <end position="1099"/>
    </location>
</feature>
<keyword evidence="2" id="KW-1133">Transmembrane helix</keyword>
<feature type="domain" description="Bacterial Ig-like" evidence="3">
    <location>
        <begin position="899"/>
        <end position="976"/>
    </location>
</feature>
<evidence type="ECO:0000256" key="1">
    <source>
        <dbReference type="SAM" id="MobiDB-lite"/>
    </source>
</evidence>
<feature type="compositionally biased region" description="Polar residues" evidence="1">
    <location>
        <begin position="1121"/>
        <end position="1132"/>
    </location>
</feature>
<evidence type="ECO:0000313" key="5">
    <source>
        <dbReference type="Proteomes" id="UP001235064"/>
    </source>
</evidence>
<dbReference type="Gene3D" id="2.60.40.1800">
    <property type="match status" value="5"/>
</dbReference>
<dbReference type="RefSeq" id="WP_286288294.1">
    <property type="nucleotide sequence ID" value="NZ_JASXSZ010000002.1"/>
</dbReference>
<dbReference type="Proteomes" id="UP001235064">
    <property type="component" value="Unassembled WGS sequence"/>
</dbReference>
<protein>
    <submittedName>
        <fullName evidence="4">Ig-like domain-containing protein</fullName>
    </submittedName>
</protein>
<feature type="domain" description="Bacterial Ig-like" evidence="3">
    <location>
        <begin position="991"/>
        <end position="1069"/>
    </location>
</feature>
<keyword evidence="5" id="KW-1185">Reference proteome</keyword>
<feature type="region of interest" description="Disordered" evidence="1">
    <location>
        <begin position="1112"/>
        <end position="1134"/>
    </location>
</feature>
<dbReference type="EMBL" id="JASXSZ010000002">
    <property type="protein sequence ID" value="MDL9979421.1"/>
    <property type="molecule type" value="Genomic_DNA"/>
</dbReference>
<evidence type="ECO:0000313" key="4">
    <source>
        <dbReference type="EMBL" id="MDL9979421.1"/>
    </source>
</evidence>
<accession>A0ABT7MYB1</accession>
<feature type="domain" description="Bacterial Ig-like" evidence="3">
    <location>
        <begin position="620"/>
        <end position="697"/>
    </location>
</feature>